<keyword evidence="9" id="KW-0535">Nitrogen fixation</keyword>
<evidence type="ECO:0000256" key="3">
    <source>
        <dbReference type="ARBA" id="ARBA00006804"/>
    </source>
</evidence>
<keyword evidence="4" id="KW-0004">4Fe-4S</keyword>
<sequence>MSATPSETGPAPAGCTEAAGCGAPAGDGLAHLPERVREKVRDHPCYSERAHHHFARLHVAVAPGCNLRCNYCNRKYDCANESRPGVASEVLSPAEAVRKTLAVAAEIPQLSVVGIAGPGDALANPRRSLETFERIREAAPDLHLCLSTNGLALPEYVDRIVELGVEHVTVTVNAVDPAIGAQIHPAVVLERRRRRGEEGAALLIERQLHGVAALAERGVLVKVNSVAIPGINHRHLPAVAQAVRRRGAFLHNVMPLIADPAYGTYFGRIGQRGPTEAELLGLRAACGSAMPVMSHCQQCRADAVGLLGEDRGAEFSRERVAAAAVDAEQGRARRQAVRAELNAALRREEPEEATGGGA</sequence>
<accession>A0ABS1E4S7</accession>
<comment type="similarity">
    <text evidence="3">Belongs to the radical SAM superfamily. NifB family.</text>
</comment>
<keyword evidence="8" id="KW-0411">Iron-sulfur</keyword>
<evidence type="ECO:0000313" key="12">
    <source>
        <dbReference type="EMBL" id="MBK1726500.1"/>
    </source>
</evidence>
<dbReference type="InterPro" id="IPR013785">
    <property type="entry name" value="Aldolase_TIM"/>
</dbReference>
<protein>
    <submittedName>
        <fullName evidence="12">Nitrogenase cofactor biosynthesis protein NifB</fullName>
    </submittedName>
</protein>
<evidence type="ECO:0000256" key="5">
    <source>
        <dbReference type="ARBA" id="ARBA00022691"/>
    </source>
</evidence>
<keyword evidence="7" id="KW-0408">Iron</keyword>
<gene>
    <name evidence="12" type="primary">nifB</name>
    <name evidence="12" type="ORF">CKO13_05585</name>
</gene>
<keyword evidence="13" id="KW-1185">Reference proteome</keyword>
<evidence type="ECO:0000256" key="10">
    <source>
        <dbReference type="ARBA" id="ARBA00023239"/>
    </source>
</evidence>
<dbReference type="InterPro" id="IPR000385">
    <property type="entry name" value="MoaA_NifB_PqqE_Fe-S-bd_CS"/>
</dbReference>
<evidence type="ECO:0000256" key="9">
    <source>
        <dbReference type="ARBA" id="ARBA00023231"/>
    </source>
</evidence>
<evidence type="ECO:0000256" key="8">
    <source>
        <dbReference type="ARBA" id="ARBA00023014"/>
    </source>
</evidence>
<dbReference type="InterPro" id="IPR007197">
    <property type="entry name" value="rSAM"/>
</dbReference>
<dbReference type="PANTHER" id="PTHR43787:SF13">
    <property type="entry name" value="FEMO COFACTOR BIOSYNTHESIS PROTEIN NIFB"/>
    <property type="match status" value="1"/>
</dbReference>
<evidence type="ECO:0000259" key="11">
    <source>
        <dbReference type="PROSITE" id="PS51918"/>
    </source>
</evidence>
<dbReference type="CDD" id="cd01335">
    <property type="entry name" value="Radical_SAM"/>
    <property type="match status" value="1"/>
</dbReference>
<dbReference type="SFLD" id="SFLDF00281">
    <property type="entry name" value="FeMo_cofactor_biosynthesis_pro"/>
    <property type="match status" value="1"/>
</dbReference>
<dbReference type="InterPro" id="IPR058240">
    <property type="entry name" value="rSAM_sf"/>
</dbReference>
<dbReference type="PROSITE" id="PS01305">
    <property type="entry name" value="MOAA_NIFB_PQQE"/>
    <property type="match status" value="1"/>
</dbReference>
<evidence type="ECO:0000256" key="7">
    <source>
        <dbReference type="ARBA" id="ARBA00023004"/>
    </source>
</evidence>
<evidence type="ECO:0000313" key="13">
    <source>
        <dbReference type="Proteomes" id="UP000738126"/>
    </source>
</evidence>
<dbReference type="InterPro" id="IPR005980">
    <property type="entry name" value="Nase_CF_NifB"/>
</dbReference>
<keyword evidence="5" id="KW-0949">S-adenosyl-L-methionine</keyword>
<dbReference type="SUPFAM" id="SSF102114">
    <property type="entry name" value="Radical SAM enzymes"/>
    <property type="match status" value="1"/>
</dbReference>
<dbReference type="RefSeq" id="WP_200257718.1">
    <property type="nucleotide sequence ID" value="NZ_NRSH01000046.1"/>
</dbReference>
<dbReference type="Proteomes" id="UP000738126">
    <property type="component" value="Unassembled WGS sequence"/>
</dbReference>
<evidence type="ECO:0000256" key="2">
    <source>
        <dbReference type="ARBA" id="ARBA00005155"/>
    </source>
</evidence>
<comment type="pathway">
    <text evidence="2">Cofactor biosynthesis; Fe-Mo cofactor biosynthesis.</text>
</comment>
<dbReference type="EMBL" id="NRSH01000046">
    <property type="protein sequence ID" value="MBK1726500.1"/>
    <property type="molecule type" value="Genomic_DNA"/>
</dbReference>
<comment type="cofactor">
    <cofactor evidence="1">
        <name>[4Fe-4S] cluster</name>
        <dbReference type="ChEBI" id="CHEBI:49883"/>
    </cofactor>
</comment>
<dbReference type="Gene3D" id="3.20.20.70">
    <property type="entry name" value="Aldolase class I"/>
    <property type="match status" value="1"/>
</dbReference>
<reference evidence="12 13" key="1">
    <citation type="journal article" date="2020" name="Microorganisms">
        <title>Osmotic Adaptation and Compatible Solute Biosynthesis of Phototrophic Bacteria as Revealed from Genome Analyses.</title>
        <authorList>
            <person name="Imhoff J.F."/>
            <person name="Rahn T."/>
            <person name="Kunzel S."/>
            <person name="Keller A."/>
            <person name="Neulinger S.C."/>
        </authorList>
    </citation>
    <scope>NUCLEOTIDE SEQUENCE [LARGE SCALE GENOMIC DNA]</scope>
    <source>
        <strain evidence="12 13">DSM 15116</strain>
    </source>
</reference>
<evidence type="ECO:0000256" key="1">
    <source>
        <dbReference type="ARBA" id="ARBA00001966"/>
    </source>
</evidence>
<feature type="domain" description="Radical SAM core" evidence="11">
    <location>
        <begin position="51"/>
        <end position="300"/>
    </location>
</feature>
<dbReference type="PANTHER" id="PTHR43787">
    <property type="entry name" value="FEMO COFACTOR BIOSYNTHESIS PROTEIN NIFB-RELATED"/>
    <property type="match status" value="1"/>
</dbReference>
<dbReference type="NCBIfam" id="TIGR01290">
    <property type="entry name" value="nifB"/>
    <property type="match status" value="1"/>
</dbReference>
<evidence type="ECO:0000256" key="6">
    <source>
        <dbReference type="ARBA" id="ARBA00022723"/>
    </source>
</evidence>
<dbReference type="PROSITE" id="PS51918">
    <property type="entry name" value="RADICAL_SAM"/>
    <property type="match status" value="1"/>
</dbReference>
<dbReference type="SFLD" id="SFLDG01067">
    <property type="entry name" value="SPASM/twitch_domain_containing"/>
    <property type="match status" value="1"/>
</dbReference>
<keyword evidence="6" id="KW-0479">Metal-binding</keyword>
<keyword evidence="10" id="KW-0456">Lyase</keyword>
<dbReference type="SFLD" id="SFLDG01068">
    <property type="entry name" value="FeMo_cofactor_biosynthesis_pro"/>
    <property type="match status" value="1"/>
</dbReference>
<organism evidence="12 13">
    <name type="scientific">Halorhodospira neutriphila</name>
    <dbReference type="NCBI Taxonomy" id="168379"/>
    <lineage>
        <taxon>Bacteria</taxon>
        <taxon>Pseudomonadati</taxon>
        <taxon>Pseudomonadota</taxon>
        <taxon>Gammaproteobacteria</taxon>
        <taxon>Chromatiales</taxon>
        <taxon>Ectothiorhodospiraceae</taxon>
        <taxon>Halorhodospira</taxon>
    </lineage>
</organism>
<comment type="caution">
    <text evidence="12">The sequence shown here is derived from an EMBL/GenBank/DDBJ whole genome shotgun (WGS) entry which is preliminary data.</text>
</comment>
<dbReference type="SFLD" id="SFLDS00029">
    <property type="entry name" value="Radical_SAM"/>
    <property type="match status" value="1"/>
</dbReference>
<dbReference type="Pfam" id="PF04055">
    <property type="entry name" value="Radical_SAM"/>
    <property type="match status" value="1"/>
</dbReference>
<name>A0ABS1E4S7_9GAMM</name>
<evidence type="ECO:0000256" key="4">
    <source>
        <dbReference type="ARBA" id="ARBA00022485"/>
    </source>
</evidence>
<proteinExistence type="inferred from homology"/>